<proteinExistence type="predicted"/>
<evidence type="ECO:0000313" key="8">
    <source>
        <dbReference type="Proteomes" id="UP000663203"/>
    </source>
</evidence>
<dbReference type="InterPro" id="IPR023271">
    <property type="entry name" value="Aquaporin-like"/>
</dbReference>
<evidence type="ECO:0000256" key="5">
    <source>
        <dbReference type="SAM" id="MobiDB-lite"/>
    </source>
</evidence>
<keyword evidence="2 6" id="KW-0812">Transmembrane</keyword>
<organism evidence="7 8">
    <name type="scientific">Haloterrigena alkaliphila</name>
    <dbReference type="NCBI Taxonomy" id="2816475"/>
    <lineage>
        <taxon>Archaea</taxon>
        <taxon>Methanobacteriati</taxon>
        <taxon>Methanobacteriota</taxon>
        <taxon>Stenosarchaea group</taxon>
        <taxon>Halobacteria</taxon>
        <taxon>Halobacteriales</taxon>
        <taxon>Natrialbaceae</taxon>
        <taxon>Haloterrigena</taxon>
    </lineage>
</organism>
<sequence>MSADAQFSDERDRDGRQSEDVTDDEALRDAVERSEHGVPAAGAVVRDRFSADEIFHRIVAAADDEITTGTRELFFSALAAGFAITLTFMLYASLTEATGGAPIAGALLYPLGFVYIIIGDYQLYTENTLPPVALVLERLASVPALLSVWTIVLFGNLAGGTLGAYVLANTGVFSPDTMAVAVEIAESAAATPWWDLFFKGIFAGLIVAGVVWLDYASQDTTSRLVLVYIAFLAIPLGNLFHGVVSATEATFLVFRGQLPLATGAFDFVLPVLLGNTLGGIVLVTVVNYFQAVEREYQSQNYQLSTRELLFGKYGGSDYAPSADADD</sequence>
<dbReference type="GO" id="GO:0015499">
    <property type="term" value="F:formate transmembrane transporter activity"/>
    <property type="evidence" value="ECO:0007669"/>
    <property type="project" value="TreeGrafter"/>
</dbReference>
<dbReference type="Proteomes" id="UP000663203">
    <property type="component" value="Chromosome"/>
</dbReference>
<dbReference type="InterPro" id="IPR000292">
    <property type="entry name" value="For/NO2_transpt"/>
</dbReference>
<dbReference type="PANTHER" id="PTHR30520">
    <property type="entry name" value="FORMATE TRANSPORTER-RELATED"/>
    <property type="match status" value="1"/>
</dbReference>
<evidence type="ECO:0000256" key="4">
    <source>
        <dbReference type="ARBA" id="ARBA00023136"/>
    </source>
</evidence>
<evidence type="ECO:0000256" key="2">
    <source>
        <dbReference type="ARBA" id="ARBA00022692"/>
    </source>
</evidence>
<keyword evidence="8" id="KW-1185">Reference proteome</keyword>
<dbReference type="Pfam" id="PF01226">
    <property type="entry name" value="Form_Nir_trans"/>
    <property type="match status" value="1"/>
</dbReference>
<accession>A0A8A2VEB5</accession>
<dbReference type="EMBL" id="CP071462">
    <property type="protein sequence ID" value="QSW99050.1"/>
    <property type="molecule type" value="Genomic_DNA"/>
</dbReference>
<keyword evidence="4 6" id="KW-0472">Membrane</keyword>
<feature type="transmembrane region" description="Helical" evidence="6">
    <location>
        <begin position="267"/>
        <end position="289"/>
    </location>
</feature>
<feature type="transmembrane region" description="Helical" evidence="6">
    <location>
        <begin position="139"/>
        <end position="168"/>
    </location>
</feature>
<gene>
    <name evidence="7" type="ORF">J0X25_16975</name>
</gene>
<name>A0A8A2VEB5_9EURY</name>
<evidence type="ECO:0000313" key="7">
    <source>
        <dbReference type="EMBL" id="QSW99050.1"/>
    </source>
</evidence>
<evidence type="ECO:0000256" key="1">
    <source>
        <dbReference type="ARBA" id="ARBA00004141"/>
    </source>
</evidence>
<protein>
    <submittedName>
        <fullName evidence="7">Formate/nitrite transporter family protein</fullName>
    </submittedName>
</protein>
<dbReference type="Gene3D" id="1.20.1080.10">
    <property type="entry name" value="Glycerol uptake facilitator protein"/>
    <property type="match status" value="1"/>
</dbReference>
<dbReference type="GO" id="GO:0005886">
    <property type="term" value="C:plasma membrane"/>
    <property type="evidence" value="ECO:0007669"/>
    <property type="project" value="TreeGrafter"/>
</dbReference>
<feature type="transmembrane region" description="Helical" evidence="6">
    <location>
        <begin position="73"/>
        <end position="94"/>
    </location>
</feature>
<feature type="transmembrane region" description="Helical" evidence="6">
    <location>
        <begin position="100"/>
        <end position="118"/>
    </location>
</feature>
<feature type="compositionally biased region" description="Basic and acidic residues" evidence="5">
    <location>
        <begin position="8"/>
        <end position="34"/>
    </location>
</feature>
<feature type="transmembrane region" description="Helical" evidence="6">
    <location>
        <begin position="196"/>
        <end position="213"/>
    </location>
</feature>
<dbReference type="PANTHER" id="PTHR30520:SF2">
    <property type="entry name" value="INNER MEMBRANE PROTEIN YFDC"/>
    <property type="match status" value="1"/>
</dbReference>
<feature type="transmembrane region" description="Helical" evidence="6">
    <location>
        <begin position="225"/>
        <end position="247"/>
    </location>
</feature>
<comment type="subcellular location">
    <subcellularLocation>
        <location evidence="1">Membrane</location>
        <topology evidence="1">Multi-pass membrane protein</topology>
    </subcellularLocation>
</comment>
<feature type="region of interest" description="Disordered" evidence="5">
    <location>
        <begin position="1"/>
        <end position="34"/>
    </location>
</feature>
<evidence type="ECO:0000256" key="6">
    <source>
        <dbReference type="SAM" id="Phobius"/>
    </source>
</evidence>
<dbReference type="AlphaFoldDB" id="A0A8A2VEB5"/>
<reference evidence="7 8" key="1">
    <citation type="submission" date="2021-03" db="EMBL/GenBank/DDBJ databases">
        <title>Haloterrigena longa sp. nov. and Haloterrigena limicola sp. nov., extremely halophilic archaea isolated from a salt lake.</title>
        <authorList>
            <person name="Henglin C."/>
        </authorList>
    </citation>
    <scope>NUCLEOTIDE SEQUENCE [LARGE SCALE GENOMIC DNA]</scope>
    <source>
        <strain evidence="7 8">KZCA68</strain>
    </source>
</reference>
<evidence type="ECO:0000256" key="3">
    <source>
        <dbReference type="ARBA" id="ARBA00022989"/>
    </source>
</evidence>
<keyword evidence="3 6" id="KW-1133">Transmembrane helix</keyword>